<evidence type="ECO:0000313" key="1">
    <source>
        <dbReference type="EMBL" id="EFE50662.1"/>
    </source>
</evidence>
<organism evidence="1 2">
    <name type="scientific">Neisseria elongata subsp. glycolytica ATCC 29315</name>
    <dbReference type="NCBI Taxonomy" id="546263"/>
    <lineage>
        <taxon>Bacteria</taxon>
        <taxon>Pseudomonadati</taxon>
        <taxon>Pseudomonadota</taxon>
        <taxon>Betaproteobacteria</taxon>
        <taxon>Neisseriales</taxon>
        <taxon>Neisseriaceae</taxon>
        <taxon>Neisseria</taxon>
    </lineage>
</organism>
<sequence length="42" mass="4584">MDVASAGCLNRLYCFQTASAAIQSIPFLIECKPLPNQVKITQ</sequence>
<reference evidence="1 2" key="1">
    <citation type="submission" date="2010-02" db="EMBL/GenBank/DDBJ databases">
        <authorList>
            <person name="Weinstock G."/>
            <person name="Sodergren E."/>
            <person name="Clifton S."/>
            <person name="Fulton L."/>
            <person name="Fulton B."/>
            <person name="Courtney L."/>
            <person name="Fronick C."/>
            <person name="Harrison M."/>
            <person name="Strong C."/>
            <person name="Farmer C."/>
            <person name="Delahaunty K."/>
            <person name="Markovic C."/>
            <person name="Hall O."/>
            <person name="Minx P."/>
            <person name="Tomlinson C."/>
            <person name="Mitreva M."/>
            <person name="Nelson J."/>
            <person name="Hou S."/>
            <person name="Wollam A."/>
            <person name="Pepin K.H."/>
            <person name="Johnson M."/>
            <person name="Bhonagiri V."/>
            <person name="Zhang X."/>
            <person name="Suruliraj S."/>
            <person name="Warren W."/>
            <person name="Chinwalla A."/>
            <person name="Mardis E.R."/>
            <person name="Wilson R.K."/>
        </authorList>
    </citation>
    <scope>NUCLEOTIDE SEQUENCE [LARGE SCALE GENOMIC DNA]</scope>
    <source>
        <strain evidence="1 2">ATCC 29315</strain>
    </source>
</reference>
<dbReference type="EMBL" id="ADBF01000013">
    <property type="protein sequence ID" value="EFE50662.1"/>
    <property type="molecule type" value="Genomic_DNA"/>
</dbReference>
<dbReference type="AlphaFoldDB" id="D4DNG0"/>
<gene>
    <name evidence="1" type="ORF">NEIELOOT_00573</name>
</gene>
<accession>D4DNG0</accession>
<name>D4DNG0_NEIEG</name>
<protein>
    <submittedName>
        <fullName evidence="1">Uncharacterized protein</fullName>
    </submittedName>
</protein>
<dbReference type="Proteomes" id="UP000005536">
    <property type="component" value="Unassembled WGS sequence"/>
</dbReference>
<proteinExistence type="predicted"/>
<evidence type="ECO:0000313" key="2">
    <source>
        <dbReference type="Proteomes" id="UP000005536"/>
    </source>
</evidence>
<comment type="caution">
    <text evidence="1">The sequence shown here is derived from an EMBL/GenBank/DDBJ whole genome shotgun (WGS) entry which is preliminary data.</text>
</comment>